<feature type="region of interest" description="Disordered" evidence="1">
    <location>
        <begin position="276"/>
        <end position="313"/>
    </location>
</feature>
<feature type="compositionally biased region" description="Polar residues" evidence="1">
    <location>
        <begin position="89"/>
        <end position="98"/>
    </location>
</feature>
<proteinExistence type="predicted"/>
<feature type="signal peptide" evidence="3">
    <location>
        <begin position="1"/>
        <end position="25"/>
    </location>
</feature>
<dbReference type="EMBL" id="JAFIQS010000006">
    <property type="protein sequence ID" value="KAG5168138.1"/>
    <property type="molecule type" value="Genomic_DNA"/>
</dbReference>
<keyword evidence="3" id="KW-0732">Signal</keyword>
<protein>
    <submittedName>
        <fullName evidence="4">Uncharacterized protein</fullName>
    </submittedName>
</protein>
<feature type="compositionally biased region" description="Polar residues" evidence="1">
    <location>
        <begin position="276"/>
        <end position="295"/>
    </location>
</feature>
<reference evidence="4" key="1">
    <citation type="submission" date="2021-02" db="EMBL/GenBank/DDBJ databases">
        <title>Psilocybe cubensis genome.</title>
        <authorList>
            <person name="Mckernan K.J."/>
            <person name="Crawford S."/>
            <person name="Trippe A."/>
            <person name="Kane L.T."/>
            <person name="Mclaughlin S."/>
        </authorList>
    </citation>
    <scope>NUCLEOTIDE SEQUENCE [LARGE SCALE GENOMIC DNA]</scope>
    <source>
        <strain evidence="4">MGC-MH-2018</strain>
    </source>
</reference>
<evidence type="ECO:0000313" key="4">
    <source>
        <dbReference type="EMBL" id="KAG5168138.1"/>
    </source>
</evidence>
<accession>A0A8H8CJV4</accession>
<feature type="region of interest" description="Disordered" evidence="1">
    <location>
        <begin position="439"/>
        <end position="469"/>
    </location>
</feature>
<feature type="chain" id="PRO_5034627343" evidence="3">
    <location>
        <begin position="26"/>
        <end position="469"/>
    </location>
</feature>
<dbReference type="OrthoDB" id="3056408at2759"/>
<evidence type="ECO:0000256" key="3">
    <source>
        <dbReference type="SAM" id="SignalP"/>
    </source>
</evidence>
<feature type="compositionally biased region" description="Pro residues" evidence="1">
    <location>
        <begin position="299"/>
        <end position="308"/>
    </location>
</feature>
<evidence type="ECO:0000256" key="1">
    <source>
        <dbReference type="SAM" id="MobiDB-lite"/>
    </source>
</evidence>
<dbReference type="AlphaFoldDB" id="A0A8H8CJV4"/>
<name>A0A8H8CJV4_PSICU</name>
<feature type="transmembrane region" description="Helical" evidence="2">
    <location>
        <begin position="163"/>
        <end position="184"/>
    </location>
</feature>
<evidence type="ECO:0000256" key="2">
    <source>
        <dbReference type="SAM" id="Phobius"/>
    </source>
</evidence>
<keyword evidence="2" id="KW-0812">Transmembrane</keyword>
<keyword evidence="2" id="KW-1133">Transmembrane helix</keyword>
<feature type="region of interest" description="Disordered" evidence="1">
    <location>
        <begin position="370"/>
        <end position="404"/>
    </location>
</feature>
<gene>
    <name evidence="4" type="ORF">JR316_006731</name>
</gene>
<feature type="region of interest" description="Disordered" evidence="1">
    <location>
        <begin position="89"/>
        <end position="112"/>
    </location>
</feature>
<sequence>MAPRTLISKIPIWLLISTHAHYVLSLAVPAVTPSPSYFSVSKRADTSIATRYGIPGPFESSGPDDVVNDSDLARISEVFMAIAQLPDGSLSSVDSSVAPTPTPTNPLPSSTVYPESPPLRGPGLVVLSQPFPAIGSSTPVPTAASSTTSLPASNRTASPTKRVVILGSVIGSILLFTLCLFFILDPAITGRLFQLCHSRRRSASRVKENKDAVSSEDKWVPVAPLTNAVPLQSDRQTTQCIRNEGDLFTETAAPSPPSKFSMCSSEYSEPNRISALSSNSAYTSTPSRPTVSFVSGPTPTRPPRPPTADSPALTDSVYLACSDQPYVIVAPQSLTEAELNSNAPSKPPRRMLTPSEFFALHVPGILSGFGSSGGAPSKKQERSSTCESHLSSATKRESFHSRTKSAPLLGNVTISERGSTSNTELEFSIEGVREESMIQRISKHRRSRSASGWAYPDRSIPKKQRKEKV</sequence>
<organism evidence="4">
    <name type="scientific">Psilocybe cubensis</name>
    <name type="common">Psychedelic mushroom</name>
    <name type="synonym">Stropharia cubensis</name>
    <dbReference type="NCBI Taxonomy" id="181762"/>
    <lineage>
        <taxon>Eukaryota</taxon>
        <taxon>Fungi</taxon>
        <taxon>Dikarya</taxon>
        <taxon>Basidiomycota</taxon>
        <taxon>Agaricomycotina</taxon>
        <taxon>Agaricomycetes</taxon>
        <taxon>Agaricomycetidae</taxon>
        <taxon>Agaricales</taxon>
        <taxon>Agaricineae</taxon>
        <taxon>Strophariaceae</taxon>
        <taxon>Psilocybe</taxon>
    </lineage>
</organism>
<comment type="caution">
    <text evidence="4">The sequence shown here is derived from an EMBL/GenBank/DDBJ whole genome shotgun (WGS) entry which is preliminary data.</text>
</comment>
<keyword evidence="2" id="KW-0472">Membrane</keyword>